<dbReference type="InterPro" id="IPR003439">
    <property type="entry name" value="ABC_transporter-like_ATP-bd"/>
</dbReference>
<sequence>MSPSNQDISLSMPGKYLSKPEPVQVVFRDLTYSVPVKDKTKKSGLLSKKQMTNKVILKGLTGVFQPGRVTAILGPSGSGKTSLLNILAGATNKGNVSGDILVNGRKVTGSAVRLISGYVHQDDLILGTMTVREAVMMSIKLRTPMMSVTEQEAKLQEILSLLQMEKAADTIIGTATTKGVSGGERKRAAIAMEMVTDPSILFLDEPTSGLDAYTAMMVVHILKLLAASGRTVITVMHQPSSEIFHMFDDLMIMTEGKITYFGETEKAVNYYASIGYQCPMYTNPADYIFMNVLFQFDSTTASGTQQNSRIESDMAEKKRLTNVTTAWEQSAEAHELLKTSQNPIGNPITARMLKYRSRFGTQFQFLLKRAWNNVLRNKMIFKARLGQTTFFAILIGLIYLQIPRKSSVSAQIQDFSGSLFSIVVNGLFATVMPLLSVFAEERAVFQREHGSGYYTLRSYYFSKSIVELPINLLIPVIFSAITYWMIGYQSDVGKFFIYMLVNVAMSLVGSAIGMFIASLFEQLQVALAVVPLIILPLMMFGGFFLNTGSAPVYLGWIQWISPIKYGFAALAKNQFTGLVINGQAVGEQQLQSLSLDGGFSIFINIVMLLVLYVVMTVCAFLALYRLVNSGSGEKLQTRKELKNQLFGKRHEAEVKHTVIDI</sequence>
<evidence type="ECO:0000256" key="8">
    <source>
        <dbReference type="SAM" id="Phobius"/>
    </source>
</evidence>
<keyword evidence="2" id="KW-0813">Transport</keyword>
<dbReference type="CDD" id="cd03213">
    <property type="entry name" value="ABCG_EPDR"/>
    <property type="match status" value="1"/>
</dbReference>
<dbReference type="Gene3D" id="3.40.50.300">
    <property type="entry name" value="P-loop containing nucleotide triphosphate hydrolases"/>
    <property type="match status" value="1"/>
</dbReference>
<keyword evidence="11" id="KW-1185">Reference proteome</keyword>
<accession>A0ABR2WS51</accession>
<evidence type="ECO:0000313" key="10">
    <source>
        <dbReference type="EMBL" id="KAK9764332.1"/>
    </source>
</evidence>
<comment type="subcellular location">
    <subcellularLocation>
        <location evidence="1">Membrane</location>
        <topology evidence="1">Multi-pass membrane protein</topology>
    </subcellularLocation>
</comment>
<keyword evidence="6 8" id="KW-1133">Transmembrane helix</keyword>
<feature type="transmembrane region" description="Helical" evidence="8">
    <location>
        <begin position="496"/>
        <end position="518"/>
    </location>
</feature>
<evidence type="ECO:0000256" key="2">
    <source>
        <dbReference type="ARBA" id="ARBA00022448"/>
    </source>
</evidence>
<evidence type="ECO:0000256" key="6">
    <source>
        <dbReference type="ARBA" id="ARBA00022989"/>
    </source>
</evidence>
<dbReference type="PROSITE" id="PS50893">
    <property type="entry name" value="ABC_TRANSPORTER_2"/>
    <property type="match status" value="1"/>
</dbReference>
<dbReference type="PANTHER" id="PTHR19241">
    <property type="entry name" value="ATP-BINDING CASSETTE TRANSPORTER"/>
    <property type="match status" value="1"/>
</dbReference>
<dbReference type="PROSITE" id="PS00211">
    <property type="entry name" value="ABC_TRANSPORTER_1"/>
    <property type="match status" value="1"/>
</dbReference>
<feature type="transmembrane region" description="Helical" evidence="8">
    <location>
        <begin position="601"/>
        <end position="624"/>
    </location>
</feature>
<evidence type="ECO:0000256" key="5">
    <source>
        <dbReference type="ARBA" id="ARBA00022840"/>
    </source>
</evidence>
<evidence type="ECO:0000256" key="4">
    <source>
        <dbReference type="ARBA" id="ARBA00022741"/>
    </source>
</evidence>
<keyword evidence="4" id="KW-0547">Nucleotide-binding</keyword>
<keyword evidence="7 8" id="KW-0472">Membrane</keyword>
<dbReference type="EMBL" id="JASJQH010000448">
    <property type="protein sequence ID" value="KAK9764332.1"/>
    <property type="molecule type" value="Genomic_DNA"/>
</dbReference>
<dbReference type="InterPro" id="IPR043926">
    <property type="entry name" value="ABCG_dom"/>
</dbReference>
<evidence type="ECO:0000256" key="1">
    <source>
        <dbReference type="ARBA" id="ARBA00004141"/>
    </source>
</evidence>
<evidence type="ECO:0000256" key="3">
    <source>
        <dbReference type="ARBA" id="ARBA00022692"/>
    </source>
</evidence>
<comment type="caution">
    <text evidence="10">The sequence shown here is derived from an EMBL/GenBank/DDBJ whole genome shotgun (WGS) entry which is preliminary data.</text>
</comment>
<dbReference type="Proteomes" id="UP001479436">
    <property type="component" value="Unassembled WGS sequence"/>
</dbReference>
<evidence type="ECO:0000313" key="11">
    <source>
        <dbReference type="Proteomes" id="UP001479436"/>
    </source>
</evidence>
<protein>
    <recommendedName>
        <fullName evidence="9">ABC transporter domain-containing protein</fullName>
    </recommendedName>
</protein>
<dbReference type="InterPro" id="IPR017871">
    <property type="entry name" value="ABC_transporter-like_CS"/>
</dbReference>
<dbReference type="Pfam" id="PF00005">
    <property type="entry name" value="ABC_tran"/>
    <property type="match status" value="1"/>
</dbReference>
<dbReference type="InterPro" id="IPR013525">
    <property type="entry name" value="ABC2_TM"/>
</dbReference>
<dbReference type="InterPro" id="IPR027417">
    <property type="entry name" value="P-loop_NTPase"/>
</dbReference>
<dbReference type="InterPro" id="IPR003593">
    <property type="entry name" value="AAA+_ATPase"/>
</dbReference>
<feature type="transmembrane region" description="Helical" evidence="8">
    <location>
        <begin position="525"/>
        <end position="545"/>
    </location>
</feature>
<feature type="transmembrane region" description="Helical" evidence="8">
    <location>
        <begin position="385"/>
        <end position="402"/>
    </location>
</feature>
<proteinExistence type="predicted"/>
<evidence type="ECO:0000256" key="7">
    <source>
        <dbReference type="ARBA" id="ARBA00023136"/>
    </source>
</evidence>
<dbReference type="SMART" id="SM00382">
    <property type="entry name" value="AAA"/>
    <property type="match status" value="1"/>
</dbReference>
<reference evidence="10 11" key="1">
    <citation type="submission" date="2023-04" db="EMBL/GenBank/DDBJ databases">
        <title>Genome of Basidiobolus ranarum AG-B5.</title>
        <authorList>
            <person name="Stajich J.E."/>
            <person name="Carter-House D."/>
            <person name="Gryganskyi A."/>
        </authorList>
    </citation>
    <scope>NUCLEOTIDE SEQUENCE [LARGE SCALE GENOMIC DNA]</scope>
    <source>
        <strain evidence="10 11">AG-B5</strain>
    </source>
</reference>
<name>A0ABR2WS51_9FUNG</name>
<keyword evidence="5" id="KW-0067">ATP-binding</keyword>
<gene>
    <name evidence="10" type="ORF">K7432_008246</name>
</gene>
<feature type="transmembrane region" description="Helical" evidence="8">
    <location>
        <begin position="460"/>
        <end position="484"/>
    </location>
</feature>
<dbReference type="SUPFAM" id="SSF52540">
    <property type="entry name" value="P-loop containing nucleoside triphosphate hydrolases"/>
    <property type="match status" value="1"/>
</dbReference>
<evidence type="ECO:0000259" key="9">
    <source>
        <dbReference type="PROSITE" id="PS50893"/>
    </source>
</evidence>
<feature type="transmembrane region" description="Helical" evidence="8">
    <location>
        <begin position="422"/>
        <end position="439"/>
    </location>
</feature>
<organism evidence="10 11">
    <name type="scientific">Basidiobolus ranarum</name>
    <dbReference type="NCBI Taxonomy" id="34480"/>
    <lineage>
        <taxon>Eukaryota</taxon>
        <taxon>Fungi</taxon>
        <taxon>Fungi incertae sedis</taxon>
        <taxon>Zoopagomycota</taxon>
        <taxon>Entomophthoromycotina</taxon>
        <taxon>Basidiobolomycetes</taxon>
        <taxon>Basidiobolales</taxon>
        <taxon>Basidiobolaceae</taxon>
        <taxon>Basidiobolus</taxon>
    </lineage>
</organism>
<dbReference type="Pfam" id="PF01061">
    <property type="entry name" value="ABC2_membrane"/>
    <property type="match status" value="1"/>
</dbReference>
<feature type="domain" description="ABC transporter" evidence="9">
    <location>
        <begin position="34"/>
        <end position="280"/>
    </location>
</feature>
<keyword evidence="3 8" id="KW-0812">Transmembrane</keyword>
<dbReference type="Pfam" id="PF19055">
    <property type="entry name" value="ABC2_membrane_7"/>
    <property type="match status" value="1"/>
</dbReference>